<evidence type="ECO:0000256" key="13">
    <source>
        <dbReference type="RuleBase" id="RU000590"/>
    </source>
</evidence>
<dbReference type="InterPro" id="IPR007865">
    <property type="entry name" value="Aminopep_P_N"/>
</dbReference>
<dbReference type="Pfam" id="PF05195">
    <property type="entry name" value="AMP_N"/>
    <property type="match status" value="1"/>
</dbReference>
<evidence type="ECO:0000256" key="12">
    <source>
        <dbReference type="ARBA" id="ARBA00081411"/>
    </source>
</evidence>
<dbReference type="Pfam" id="PF00557">
    <property type="entry name" value="Peptidase_M24"/>
    <property type="match status" value="1"/>
</dbReference>
<evidence type="ECO:0000256" key="9">
    <source>
        <dbReference type="ARBA" id="ARBA00023211"/>
    </source>
</evidence>
<keyword evidence="5" id="KW-0645">Protease</keyword>
<comment type="cofactor">
    <cofactor evidence="2">
        <name>Mn(2+)</name>
        <dbReference type="ChEBI" id="CHEBI:29035"/>
    </cofactor>
</comment>
<dbReference type="PANTHER" id="PTHR43226:SF4">
    <property type="entry name" value="XAA-PRO AMINOPEPTIDASE 3"/>
    <property type="match status" value="1"/>
</dbReference>
<reference evidence="16" key="1">
    <citation type="journal article" date="2017" name="Proc. Natl. Acad. Sci. U.S.A.">
        <title>Simulation of Deepwater Horizon oil plume reveals substrate specialization within a complex community of hydrocarbon-degraders.</title>
        <authorList>
            <person name="Hu P."/>
            <person name="Dubinsky E.A."/>
            <person name="Probst A.J."/>
            <person name="Wang J."/>
            <person name="Sieber C.M.K."/>
            <person name="Tom L.M."/>
            <person name="Gardinali P."/>
            <person name="Banfield J.F."/>
            <person name="Atlas R.M."/>
            <person name="Andersen G.L."/>
        </authorList>
    </citation>
    <scope>NUCLEOTIDE SEQUENCE [LARGE SCALE GENOMIC DNA]</scope>
</reference>
<comment type="catalytic activity">
    <reaction evidence="1">
        <text>Release of any N-terminal amino acid, including proline, that is linked to proline, even from a dipeptide or tripeptide.</text>
        <dbReference type="EC" id="3.4.11.9"/>
    </reaction>
</comment>
<dbReference type="GO" id="GO:0005829">
    <property type="term" value="C:cytosol"/>
    <property type="evidence" value="ECO:0007669"/>
    <property type="project" value="TreeGrafter"/>
</dbReference>
<dbReference type="GO" id="GO:0070006">
    <property type="term" value="F:metalloaminopeptidase activity"/>
    <property type="evidence" value="ECO:0007669"/>
    <property type="project" value="InterPro"/>
</dbReference>
<proteinExistence type="inferred from homology"/>
<dbReference type="InterPro" id="IPR052433">
    <property type="entry name" value="X-Pro_dipept-like"/>
</dbReference>
<dbReference type="InterPro" id="IPR000994">
    <property type="entry name" value="Pept_M24"/>
</dbReference>
<dbReference type="PROSITE" id="PS00491">
    <property type="entry name" value="PROLINE_PEPTIDASE"/>
    <property type="match status" value="1"/>
</dbReference>
<evidence type="ECO:0000256" key="5">
    <source>
        <dbReference type="ARBA" id="ARBA00022670"/>
    </source>
</evidence>
<dbReference type="Gene3D" id="3.40.350.10">
    <property type="entry name" value="Creatinase/prolidase N-terminal domain"/>
    <property type="match status" value="1"/>
</dbReference>
<evidence type="ECO:0000256" key="2">
    <source>
        <dbReference type="ARBA" id="ARBA00001936"/>
    </source>
</evidence>
<evidence type="ECO:0000313" key="15">
    <source>
        <dbReference type="EMBL" id="OUR94195.1"/>
    </source>
</evidence>
<dbReference type="GO" id="GO:0030145">
    <property type="term" value="F:manganese ion binding"/>
    <property type="evidence" value="ECO:0007669"/>
    <property type="project" value="InterPro"/>
</dbReference>
<evidence type="ECO:0000256" key="3">
    <source>
        <dbReference type="ARBA" id="ARBA00008766"/>
    </source>
</evidence>
<keyword evidence="6 13" id="KW-0479">Metal-binding</keyword>
<dbReference type="AlphaFoldDB" id="A0A1Y5F3E7"/>
<protein>
    <recommendedName>
        <fullName evidence="10">Xaa-Pro aminopeptidase</fullName>
        <ecNumber evidence="4">3.4.11.9</ecNumber>
    </recommendedName>
    <alternativeName>
        <fullName evidence="11">Aminopeptidase P II</fullName>
    </alternativeName>
    <alternativeName>
        <fullName evidence="12">X-Pro aminopeptidase</fullName>
    </alternativeName>
</protein>
<dbReference type="SMART" id="SM01011">
    <property type="entry name" value="AMP_N"/>
    <property type="match status" value="1"/>
</dbReference>
<feature type="domain" description="Aminopeptidase P N-terminal" evidence="14">
    <location>
        <begin position="1"/>
        <end position="133"/>
    </location>
</feature>
<dbReference type="InterPro" id="IPR029149">
    <property type="entry name" value="Creatin/AminoP/Spt16_N"/>
</dbReference>
<name>A0A1Y5F3E7_9BACT</name>
<evidence type="ECO:0000256" key="8">
    <source>
        <dbReference type="ARBA" id="ARBA00023049"/>
    </source>
</evidence>
<evidence type="ECO:0000256" key="7">
    <source>
        <dbReference type="ARBA" id="ARBA00022801"/>
    </source>
</evidence>
<dbReference type="FunFam" id="3.90.230.10:FF:000002">
    <property type="entry name" value="Xaa-Pro aminopeptidase 3"/>
    <property type="match status" value="1"/>
</dbReference>
<dbReference type="SUPFAM" id="SSF55920">
    <property type="entry name" value="Creatinase/aminopeptidase"/>
    <property type="match status" value="1"/>
</dbReference>
<dbReference type="PANTHER" id="PTHR43226">
    <property type="entry name" value="XAA-PRO AMINOPEPTIDASE 3"/>
    <property type="match status" value="1"/>
</dbReference>
<gene>
    <name evidence="15" type="ORF">A9Q84_17995</name>
</gene>
<evidence type="ECO:0000256" key="10">
    <source>
        <dbReference type="ARBA" id="ARBA00069363"/>
    </source>
</evidence>
<dbReference type="Proteomes" id="UP000196531">
    <property type="component" value="Unassembled WGS sequence"/>
</dbReference>
<keyword evidence="8" id="KW-0482">Metalloprotease</keyword>
<accession>A0A1Y5F3E7</accession>
<comment type="similarity">
    <text evidence="3 13">Belongs to the peptidase M24B family.</text>
</comment>
<evidence type="ECO:0000256" key="1">
    <source>
        <dbReference type="ARBA" id="ARBA00001424"/>
    </source>
</evidence>
<dbReference type="InterPro" id="IPR036005">
    <property type="entry name" value="Creatinase/aminopeptidase-like"/>
</dbReference>
<dbReference type="CDD" id="cd01087">
    <property type="entry name" value="Prolidase"/>
    <property type="match status" value="1"/>
</dbReference>
<dbReference type="InterPro" id="IPR001131">
    <property type="entry name" value="Peptidase_M24B_aminopep-P_CS"/>
</dbReference>
<evidence type="ECO:0000256" key="11">
    <source>
        <dbReference type="ARBA" id="ARBA00075356"/>
    </source>
</evidence>
<keyword evidence="9" id="KW-0464">Manganese</keyword>
<organism evidence="15 16">
    <name type="scientific">Halobacteriovorax marinus</name>
    <dbReference type="NCBI Taxonomy" id="97084"/>
    <lineage>
        <taxon>Bacteria</taxon>
        <taxon>Pseudomonadati</taxon>
        <taxon>Bdellovibrionota</taxon>
        <taxon>Bacteriovoracia</taxon>
        <taxon>Bacteriovoracales</taxon>
        <taxon>Halobacteriovoraceae</taxon>
        <taxon>Halobacteriovorax</taxon>
    </lineage>
</organism>
<evidence type="ECO:0000259" key="14">
    <source>
        <dbReference type="SMART" id="SM01011"/>
    </source>
</evidence>
<dbReference type="EC" id="3.4.11.9" evidence="4"/>
<evidence type="ECO:0000313" key="16">
    <source>
        <dbReference type="Proteomes" id="UP000196531"/>
    </source>
</evidence>
<comment type="caution">
    <text evidence="15">The sequence shown here is derived from an EMBL/GenBank/DDBJ whole genome shotgun (WGS) entry which is preliminary data.</text>
</comment>
<dbReference type="Gene3D" id="3.90.230.10">
    <property type="entry name" value="Creatinase/methionine aminopeptidase superfamily"/>
    <property type="match status" value="1"/>
</dbReference>
<sequence>MESTDFKSRRINTISKLKDGVAIIPAASHQTRSNDTEYNFRQSSSFKYLTGCDEPDAILVLTPHGEKKDHLFVRPKDRMQEIWMGKRLGPEKSKDIFDMDEAYSIEDFDKTLPELLKGHKEVFIDLFDNTELFMKVRGIVKDLDPRGRSKLPTPKAFRHVNPIVEGQRLIKDQNEVLLMKKAAAATNKAHRAAMALAGAGKNESDVQALMEYVFKINGATDPAYGSIVAGGDNGTILHYIENNRELRDGDLLLIDAGSEYGTYASDVTRTFPVNGKFTTTQKEVYEIVLKAMKASFDISSPGHTLEEVHMESVKSLCVGLRHLGLFKESVDEMIAKNLYKEFYPHSTSHWIGMDVHDQNPYNDDKLQPIKFEKGMLFTIEPGLYFQNDNKDIPPELRGLAIRIEDDILITESGHENLTAMIPKEVKELEQACQEDYKQFL</sequence>
<evidence type="ECO:0000256" key="4">
    <source>
        <dbReference type="ARBA" id="ARBA00012574"/>
    </source>
</evidence>
<dbReference type="GO" id="GO:0006508">
    <property type="term" value="P:proteolysis"/>
    <property type="evidence" value="ECO:0007669"/>
    <property type="project" value="UniProtKB-KW"/>
</dbReference>
<evidence type="ECO:0000256" key="6">
    <source>
        <dbReference type="ARBA" id="ARBA00022723"/>
    </source>
</evidence>
<dbReference type="SUPFAM" id="SSF53092">
    <property type="entry name" value="Creatinase/prolidase N-terminal domain"/>
    <property type="match status" value="1"/>
</dbReference>
<keyword evidence="7" id="KW-0378">Hydrolase</keyword>
<dbReference type="EMBL" id="MAAO01000011">
    <property type="protein sequence ID" value="OUR94195.1"/>
    <property type="molecule type" value="Genomic_DNA"/>
</dbReference>